<dbReference type="Proteomes" id="UP000515159">
    <property type="component" value="Chromosome 3"/>
</dbReference>
<keyword evidence="6 11" id="KW-1133">Transmembrane helix</keyword>
<feature type="transmembrane region" description="Helical" evidence="11">
    <location>
        <begin position="365"/>
        <end position="384"/>
    </location>
</feature>
<dbReference type="PIRSF" id="PIRSF000439">
    <property type="entry name" value="Oat_ACAT_DAG_ARE"/>
    <property type="match status" value="1"/>
</dbReference>
<dbReference type="Pfam" id="PF03062">
    <property type="entry name" value="MBOAT"/>
    <property type="match status" value="1"/>
</dbReference>
<feature type="active site" evidence="10">
    <location>
        <position position="355"/>
    </location>
</feature>
<dbReference type="CTD" id="8435"/>
<dbReference type="InParanoid" id="A0A6P8QFY3"/>
<dbReference type="GO" id="GO:0005789">
    <property type="term" value="C:endoplasmic reticulum membrane"/>
    <property type="evidence" value="ECO:0007669"/>
    <property type="project" value="UniProtKB-SubCell"/>
</dbReference>
<dbReference type="KEGG" id="gsh:117358099"/>
<evidence type="ECO:0000313" key="12">
    <source>
        <dbReference type="Proteomes" id="UP000515159"/>
    </source>
</evidence>
<dbReference type="PANTHER" id="PTHR10408:SF10">
    <property type="entry name" value="STEROL O-ACYLTRANSFERASE 2"/>
    <property type="match status" value="1"/>
</dbReference>
<keyword evidence="7 9" id="KW-0472">Membrane</keyword>
<evidence type="ECO:0000256" key="11">
    <source>
        <dbReference type="SAM" id="Phobius"/>
    </source>
</evidence>
<feature type="transmembrane region" description="Helical" evidence="11">
    <location>
        <begin position="222"/>
        <end position="245"/>
    </location>
</feature>
<evidence type="ECO:0000256" key="1">
    <source>
        <dbReference type="ARBA" id="ARBA00004477"/>
    </source>
</evidence>
<comment type="subcellular location">
    <subcellularLocation>
        <location evidence="1 9">Endoplasmic reticulum membrane</location>
        <topology evidence="1 9">Multi-pass membrane protein</topology>
    </subcellularLocation>
</comment>
<dbReference type="GO" id="GO:0034736">
    <property type="term" value="F:cholesterol O-acyltransferase activity"/>
    <property type="evidence" value="ECO:0007669"/>
    <property type="project" value="TreeGrafter"/>
</dbReference>
<feature type="transmembrane region" description="Helical" evidence="11">
    <location>
        <begin position="339"/>
        <end position="359"/>
    </location>
</feature>
<keyword evidence="4 11" id="KW-0812">Transmembrane</keyword>
<keyword evidence="8 9" id="KW-0012">Acyltransferase</keyword>
<evidence type="ECO:0000256" key="6">
    <source>
        <dbReference type="ARBA" id="ARBA00022989"/>
    </source>
</evidence>
<protein>
    <recommendedName>
        <fullName evidence="9">O-acyltransferase</fullName>
    </recommendedName>
</protein>
<keyword evidence="12" id="KW-1185">Reference proteome</keyword>
<evidence type="ECO:0000256" key="5">
    <source>
        <dbReference type="ARBA" id="ARBA00022824"/>
    </source>
</evidence>
<evidence type="ECO:0000256" key="7">
    <source>
        <dbReference type="ARBA" id="ARBA00023136"/>
    </source>
</evidence>
<dbReference type="AlphaFoldDB" id="A0A6P8QFY3"/>
<name>A0A6P8QFY3_GEOSA</name>
<dbReference type="OrthoDB" id="10039049at2759"/>
<comment type="similarity">
    <text evidence="2 9">Belongs to the membrane-bound acyltransferase family. Sterol o-acyltransferase subfamily.</text>
</comment>
<feature type="transmembrane region" description="Helical" evidence="11">
    <location>
        <begin position="113"/>
        <end position="139"/>
    </location>
</feature>
<dbReference type="GeneID" id="117358099"/>
<dbReference type="GO" id="GO:0015485">
    <property type="term" value="F:cholesterol binding"/>
    <property type="evidence" value="ECO:0007669"/>
    <property type="project" value="TreeGrafter"/>
</dbReference>
<evidence type="ECO:0000256" key="9">
    <source>
        <dbReference type="PIRNR" id="PIRNR000439"/>
    </source>
</evidence>
<dbReference type="InterPro" id="IPR014371">
    <property type="entry name" value="Oat_ACAT_DAG_ARE"/>
</dbReference>
<evidence type="ECO:0000256" key="10">
    <source>
        <dbReference type="PIRSR" id="PIRSR000439-1"/>
    </source>
</evidence>
<dbReference type="GO" id="GO:0000062">
    <property type="term" value="F:fatty-acyl-CoA binding"/>
    <property type="evidence" value="ECO:0007669"/>
    <property type="project" value="TreeGrafter"/>
</dbReference>
<keyword evidence="5 9" id="KW-0256">Endoplasmic reticulum</keyword>
<reference evidence="13" key="1">
    <citation type="submission" date="2025-08" db="UniProtKB">
        <authorList>
            <consortium name="RefSeq"/>
        </authorList>
    </citation>
    <scope>IDENTIFICATION</scope>
</reference>
<evidence type="ECO:0000256" key="3">
    <source>
        <dbReference type="ARBA" id="ARBA00022679"/>
    </source>
</evidence>
<evidence type="ECO:0000256" key="2">
    <source>
        <dbReference type="ARBA" id="ARBA00009010"/>
    </source>
</evidence>
<proteinExistence type="inferred from homology"/>
<evidence type="ECO:0000256" key="4">
    <source>
        <dbReference type="ARBA" id="ARBA00022692"/>
    </source>
</evidence>
<dbReference type="RefSeq" id="XP_033795504.1">
    <property type="nucleotide sequence ID" value="XM_033939613.1"/>
</dbReference>
<dbReference type="PANTHER" id="PTHR10408">
    <property type="entry name" value="STEROL O-ACYLTRANSFERASE"/>
    <property type="match status" value="1"/>
</dbReference>
<feature type="transmembrane region" description="Helical" evidence="11">
    <location>
        <begin position="396"/>
        <end position="415"/>
    </location>
</feature>
<dbReference type="GO" id="GO:0033344">
    <property type="term" value="P:cholesterol efflux"/>
    <property type="evidence" value="ECO:0007669"/>
    <property type="project" value="TreeGrafter"/>
</dbReference>
<evidence type="ECO:0000256" key="8">
    <source>
        <dbReference type="ARBA" id="ARBA00023315"/>
    </source>
</evidence>
<gene>
    <name evidence="13" type="primary">SOAT2</name>
</gene>
<keyword evidence="3 9" id="KW-0808">Transferase</keyword>
<feature type="transmembrane region" description="Helical" evidence="11">
    <location>
        <begin position="184"/>
        <end position="202"/>
    </location>
</feature>
<dbReference type="GO" id="GO:0008203">
    <property type="term" value="P:cholesterol metabolic process"/>
    <property type="evidence" value="ECO:0007669"/>
    <property type="project" value="TreeGrafter"/>
</dbReference>
<accession>A0A6P8QFY3</accession>
<dbReference type="InterPro" id="IPR004299">
    <property type="entry name" value="MBOAT_fam"/>
</dbReference>
<sequence length="445" mass="53128">MSGKRQHATFVEKVFVERQSLLDEMMEVKHIRTVFNVFITIFCVLVINNVAMGIIDIESSRLVLEFDVLFYAFGKFQTVVGTWLHMFFYTLLVPFKALHLWSSWYHTSCFPRLLSATMAGLLIICHVCVLGFYPIYVIIWHRLPPVSRLIIILEKIRFMMKSYSFLREVTPKIIQMKINKEKEVELPTFSGYLYFLFCPTMIYRESYPRTPFIRWKYVIKYFAQGFGCVLYLYFILVTLCIPVFINTSKQPFSTKTLIQSIFHATLPGILILLVSFYGFLHCWLNAFAEMLRFADRMFYKDWWNSTSFANYFRTWNVVIHDWLYCYVYRDLFWLLNKRFRTLALLAVFLLSAVIHEYAMTLIFGFFYPVMLCLFTGFGVFFNFAMNDKRTSPIWNVFLWIFLFIGHGILVCLYSQEWYAQIHCPLQEKTFWTLVTPRSWSCYLQQ</sequence>
<evidence type="ECO:0000313" key="13">
    <source>
        <dbReference type="RefSeq" id="XP_033795504.1"/>
    </source>
</evidence>
<organism evidence="12 13">
    <name type="scientific">Geotrypetes seraphini</name>
    <name type="common">Gaboon caecilian</name>
    <name type="synonym">Caecilia seraphini</name>
    <dbReference type="NCBI Taxonomy" id="260995"/>
    <lineage>
        <taxon>Eukaryota</taxon>
        <taxon>Metazoa</taxon>
        <taxon>Chordata</taxon>
        <taxon>Craniata</taxon>
        <taxon>Vertebrata</taxon>
        <taxon>Euteleostomi</taxon>
        <taxon>Amphibia</taxon>
        <taxon>Gymnophiona</taxon>
        <taxon>Geotrypetes</taxon>
    </lineage>
</organism>
<feature type="transmembrane region" description="Helical" evidence="11">
    <location>
        <begin position="266"/>
        <end position="288"/>
    </location>
</feature>
<feature type="transmembrane region" description="Helical" evidence="11">
    <location>
        <begin position="34"/>
        <end position="57"/>
    </location>
</feature>